<proteinExistence type="predicted"/>
<gene>
    <name evidence="3" type="ORF">HJ583_009840</name>
</gene>
<evidence type="ECO:0000313" key="4">
    <source>
        <dbReference type="Proteomes" id="UP000778523"/>
    </source>
</evidence>
<evidence type="ECO:0000259" key="2">
    <source>
        <dbReference type="SMART" id="SM00062"/>
    </source>
</evidence>
<reference evidence="3 4" key="1">
    <citation type="submission" date="2020-06" db="EMBL/GenBank/DDBJ databases">
        <title>Draft genome of Uliginosibacterium sp. IMCC34675.</title>
        <authorList>
            <person name="Song J."/>
        </authorList>
    </citation>
    <scope>NUCLEOTIDE SEQUENCE [LARGE SCALE GENOMIC DNA]</scope>
    <source>
        <strain evidence="3 4">IMCC34675</strain>
    </source>
</reference>
<comment type="caution">
    <text evidence="3">The sequence shown here is derived from an EMBL/GenBank/DDBJ whole genome shotgun (WGS) entry which is preliminary data.</text>
</comment>
<dbReference type="InterPro" id="IPR001638">
    <property type="entry name" value="Solute-binding_3/MltF_N"/>
</dbReference>
<evidence type="ECO:0000313" key="3">
    <source>
        <dbReference type="EMBL" id="NSL55324.1"/>
    </source>
</evidence>
<dbReference type="Proteomes" id="UP000778523">
    <property type="component" value="Unassembled WGS sequence"/>
</dbReference>
<accession>A0ABX2IF29</accession>
<dbReference type="EMBL" id="JABCSC020000002">
    <property type="protein sequence ID" value="NSL55324.1"/>
    <property type="molecule type" value="Genomic_DNA"/>
</dbReference>
<name>A0ABX2IF29_9RHOO</name>
<dbReference type="PANTHER" id="PTHR35936">
    <property type="entry name" value="MEMBRANE-BOUND LYTIC MUREIN TRANSGLYCOSYLASE F"/>
    <property type="match status" value="1"/>
</dbReference>
<keyword evidence="1" id="KW-0732">Signal</keyword>
<organism evidence="3 4">
    <name type="scientific">Uliginosibacterium aquaticum</name>
    <dbReference type="NCBI Taxonomy" id="2731212"/>
    <lineage>
        <taxon>Bacteria</taxon>
        <taxon>Pseudomonadati</taxon>
        <taxon>Pseudomonadota</taxon>
        <taxon>Betaproteobacteria</taxon>
        <taxon>Rhodocyclales</taxon>
        <taxon>Zoogloeaceae</taxon>
        <taxon>Uliginosibacterium</taxon>
    </lineage>
</organism>
<dbReference type="SUPFAM" id="SSF53850">
    <property type="entry name" value="Periplasmic binding protein-like II"/>
    <property type="match status" value="1"/>
</dbReference>
<protein>
    <submittedName>
        <fullName evidence="3">Transporter substrate-binding domain-containing protein</fullName>
    </submittedName>
</protein>
<feature type="domain" description="Solute-binding protein family 3/N-terminal" evidence="2">
    <location>
        <begin position="36"/>
        <end position="255"/>
    </location>
</feature>
<dbReference type="RefSeq" id="WP_170021751.1">
    <property type="nucleotide sequence ID" value="NZ_JABCSC020000002.1"/>
</dbReference>
<keyword evidence="4" id="KW-1185">Reference proteome</keyword>
<dbReference type="PANTHER" id="PTHR35936:SF17">
    <property type="entry name" value="ARGININE-BINDING EXTRACELLULAR PROTEIN ARTP"/>
    <property type="match status" value="1"/>
</dbReference>
<sequence>MHCPHIIFSIVLNCLSLLNTLPARGELLADIRSSGRVRIAIAGEVPPFSFHTAQGKLTGSDPETAALLAQDLGARLELVSIGNAERISVLQERRADLVLSALSITPERERLIAFSVPYATIAVVIAAPAKMRLSSMLDLNGKTVGALAASSNLAHLRSNAPGARIIEYPENDRLAEAYLAGDFDIMSAPASIVEKTNALKPRQPLQVHFTQMEFDIAIGLPKGEKPLRDWVNAWVVSRLQDGSLDSIYRKHHGHALPASIVPVRPKGKILP</sequence>
<evidence type="ECO:0000256" key="1">
    <source>
        <dbReference type="ARBA" id="ARBA00022729"/>
    </source>
</evidence>
<dbReference type="Pfam" id="PF00497">
    <property type="entry name" value="SBP_bac_3"/>
    <property type="match status" value="1"/>
</dbReference>
<dbReference type="Gene3D" id="3.40.190.10">
    <property type="entry name" value="Periplasmic binding protein-like II"/>
    <property type="match status" value="2"/>
</dbReference>
<dbReference type="SMART" id="SM00062">
    <property type="entry name" value="PBPb"/>
    <property type="match status" value="1"/>
</dbReference>